<evidence type="ECO:0000313" key="2">
    <source>
        <dbReference type="Proteomes" id="UP001596087"/>
    </source>
</evidence>
<accession>A0ABW0BKY0</accession>
<reference evidence="2" key="1">
    <citation type="journal article" date="2019" name="Int. J. Syst. Evol. Microbiol.">
        <title>The Global Catalogue of Microorganisms (GCM) 10K type strain sequencing project: providing services to taxonomists for standard genome sequencing and annotation.</title>
        <authorList>
            <consortium name="The Broad Institute Genomics Platform"/>
            <consortium name="The Broad Institute Genome Sequencing Center for Infectious Disease"/>
            <person name="Wu L."/>
            <person name="Ma J."/>
        </authorList>
    </citation>
    <scope>NUCLEOTIDE SEQUENCE [LARGE SCALE GENOMIC DNA]</scope>
    <source>
        <strain evidence="2">DFY41</strain>
    </source>
</reference>
<dbReference type="RefSeq" id="WP_378591352.1">
    <property type="nucleotide sequence ID" value="NZ_JBHSKD010000018.1"/>
</dbReference>
<dbReference type="Proteomes" id="UP001596087">
    <property type="component" value="Unassembled WGS sequence"/>
</dbReference>
<evidence type="ECO:0000313" key="1">
    <source>
        <dbReference type="EMBL" id="MFC5177910.1"/>
    </source>
</evidence>
<protein>
    <recommendedName>
        <fullName evidence="3">PKD domain-containing protein</fullName>
    </recommendedName>
</protein>
<proteinExistence type="predicted"/>
<organism evidence="1 2">
    <name type="scientific">Nocardioides taihuensis</name>
    <dbReference type="NCBI Taxonomy" id="1835606"/>
    <lineage>
        <taxon>Bacteria</taxon>
        <taxon>Bacillati</taxon>
        <taxon>Actinomycetota</taxon>
        <taxon>Actinomycetes</taxon>
        <taxon>Propionibacteriales</taxon>
        <taxon>Nocardioidaceae</taxon>
        <taxon>Nocardioides</taxon>
    </lineage>
</organism>
<evidence type="ECO:0008006" key="3">
    <source>
        <dbReference type="Google" id="ProtNLM"/>
    </source>
</evidence>
<sequence length="215" mass="23390">MTYSFEPMCVRGEGGSKDGFYGCGDQARCGNRGHLYYVLAIYPDGTSAPSGEVCLEPSEAPGVVPLTQGDVLRAFRRIPVPASEVVVQPPGGETLVNLDTVFSTRADRFTRTVGLLGRQVELEIWPTSFRWVNGDGSAQTTDWPGEPWVHGAEVSDLITHRYRHADKTLVARVDTTWTARYRVNGGEWRDVGGTVTITGEPYDLAVRSASPALTG</sequence>
<dbReference type="EMBL" id="JBHSKD010000018">
    <property type="protein sequence ID" value="MFC5177910.1"/>
    <property type="molecule type" value="Genomic_DNA"/>
</dbReference>
<comment type="caution">
    <text evidence="1">The sequence shown here is derived from an EMBL/GenBank/DDBJ whole genome shotgun (WGS) entry which is preliminary data.</text>
</comment>
<gene>
    <name evidence="1" type="ORF">ACFPGP_14600</name>
</gene>
<name>A0ABW0BKY0_9ACTN</name>
<keyword evidence="2" id="KW-1185">Reference proteome</keyword>